<reference evidence="4" key="1">
    <citation type="journal article" date="2022" name="Int. J. Mol. Sci.">
        <title>Draft Genome of Tanacetum Coccineum: Genomic Comparison of Closely Related Tanacetum-Family Plants.</title>
        <authorList>
            <person name="Yamashiro T."/>
            <person name="Shiraishi A."/>
            <person name="Nakayama K."/>
            <person name="Satake H."/>
        </authorList>
    </citation>
    <scope>NUCLEOTIDE SEQUENCE</scope>
</reference>
<proteinExistence type="predicted"/>
<feature type="domain" description="Tf2-1-like SH3-like" evidence="3">
    <location>
        <begin position="18"/>
        <end position="64"/>
    </location>
</feature>
<reference evidence="4" key="2">
    <citation type="submission" date="2022-01" db="EMBL/GenBank/DDBJ databases">
        <authorList>
            <person name="Yamashiro T."/>
            <person name="Shiraishi A."/>
            <person name="Satake H."/>
            <person name="Nakayama K."/>
        </authorList>
    </citation>
    <scope>NUCLEOTIDE SEQUENCE</scope>
</reference>
<name>A0ABQ4Z6R1_9ASTR</name>
<dbReference type="Proteomes" id="UP001151760">
    <property type="component" value="Unassembled WGS sequence"/>
</dbReference>
<gene>
    <name evidence="4" type="ORF">Tco_0751316</name>
</gene>
<feature type="transmembrane region" description="Helical" evidence="2">
    <location>
        <begin position="148"/>
        <end position="167"/>
    </location>
</feature>
<keyword evidence="2" id="KW-1133">Transmembrane helix</keyword>
<keyword evidence="2" id="KW-0812">Transmembrane</keyword>
<dbReference type="Pfam" id="PF24626">
    <property type="entry name" value="SH3_Tf2-1"/>
    <property type="match status" value="1"/>
</dbReference>
<dbReference type="InterPro" id="IPR056924">
    <property type="entry name" value="SH3_Tf2-1"/>
</dbReference>
<dbReference type="EMBL" id="BQNB010011001">
    <property type="protein sequence ID" value="GJS84775.1"/>
    <property type="molecule type" value="Genomic_DNA"/>
</dbReference>
<evidence type="ECO:0000313" key="5">
    <source>
        <dbReference type="Proteomes" id="UP001151760"/>
    </source>
</evidence>
<sequence>MYGQTTPIYVPYVSGDNKVEKVTASQTSHKLSAQYHGPFMVEERIGEVAYKLKLPHHSQIHLVFTFLSSKSKFSKGNGVDTRQNASSKSDTCHACELVVKTVLAGYSVICTQQQQQRYPIPPRQGMGEVKCRQIIPLPMRRPTAASSLLLILVSVTLALINGGMIIADARNLLEIPEIPKPELPVLPKPELPEIPKLTFPEHFKSHTFQKSQSQSCQLCRVPELPKVPEIPKPELPTIPEFPKEFPIPSLPHP</sequence>
<accession>A0ABQ4Z6R1</accession>
<keyword evidence="2" id="KW-0472">Membrane</keyword>
<protein>
    <recommendedName>
        <fullName evidence="3">Tf2-1-like SH3-like domain-containing protein</fullName>
    </recommendedName>
</protein>
<evidence type="ECO:0000256" key="2">
    <source>
        <dbReference type="SAM" id="Phobius"/>
    </source>
</evidence>
<feature type="region of interest" description="Disordered" evidence="1">
    <location>
        <begin position="230"/>
        <end position="253"/>
    </location>
</feature>
<evidence type="ECO:0000259" key="3">
    <source>
        <dbReference type="Pfam" id="PF24626"/>
    </source>
</evidence>
<organism evidence="4 5">
    <name type="scientific">Tanacetum coccineum</name>
    <dbReference type="NCBI Taxonomy" id="301880"/>
    <lineage>
        <taxon>Eukaryota</taxon>
        <taxon>Viridiplantae</taxon>
        <taxon>Streptophyta</taxon>
        <taxon>Embryophyta</taxon>
        <taxon>Tracheophyta</taxon>
        <taxon>Spermatophyta</taxon>
        <taxon>Magnoliopsida</taxon>
        <taxon>eudicotyledons</taxon>
        <taxon>Gunneridae</taxon>
        <taxon>Pentapetalae</taxon>
        <taxon>asterids</taxon>
        <taxon>campanulids</taxon>
        <taxon>Asterales</taxon>
        <taxon>Asteraceae</taxon>
        <taxon>Asteroideae</taxon>
        <taxon>Anthemideae</taxon>
        <taxon>Anthemidinae</taxon>
        <taxon>Tanacetum</taxon>
    </lineage>
</organism>
<comment type="caution">
    <text evidence="4">The sequence shown here is derived from an EMBL/GenBank/DDBJ whole genome shotgun (WGS) entry which is preliminary data.</text>
</comment>
<keyword evidence="5" id="KW-1185">Reference proteome</keyword>
<evidence type="ECO:0000313" key="4">
    <source>
        <dbReference type="EMBL" id="GJS84775.1"/>
    </source>
</evidence>
<evidence type="ECO:0000256" key="1">
    <source>
        <dbReference type="SAM" id="MobiDB-lite"/>
    </source>
</evidence>